<dbReference type="Proteomes" id="UP000241394">
    <property type="component" value="Chromosome LG25"/>
</dbReference>
<dbReference type="PANTHER" id="PTHR33021">
    <property type="entry name" value="BLUE COPPER PROTEIN"/>
    <property type="match status" value="1"/>
</dbReference>
<dbReference type="CDD" id="cd04216">
    <property type="entry name" value="Phytocyanin"/>
    <property type="match status" value="1"/>
</dbReference>
<dbReference type="STRING" id="1590841.A0A2R6PI43"/>
<reference evidence="14 15" key="1">
    <citation type="submission" date="2017-07" db="EMBL/GenBank/DDBJ databases">
        <title>An improved, manually edited Actinidia chinensis var. chinensis (kiwifruit) genome highlights the challenges associated with draft genomes and gene prediction in plants.</title>
        <authorList>
            <person name="Pilkington S."/>
            <person name="Crowhurst R."/>
            <person name="Hilario E."/>
            <person name="Nardozza S."/>
            <person name="Fraser L."/>
            <person name="Peng Y."/>
            <person name="Gunaseelan K."/>
            <person name="Simpson R."/>
            <person name="Tahir J."/>
            <person name="Deroles S."/>
            <person name="Templeton K."/>
            <person name="Luo Z."/>
            <person name="Davy M."/>
            <person name="Cheng C."/>
            <person name="Mcneilage M."/>
            <person name="Scaglione D."/>
            <person name="Liu Y."/>
            <person name="Zhang Q."/>
            <person name="Datson P."/>
            <person name="De Silva N."/>
            <person name="Gardiner S."/>
            <person name="Bassett H."/>
            <person name="Chagne D."/>
            <person name="Mccallum J."/>
            <person name="Dzierzon H."/>
            <person name="Deng C."/>
            <person name="Wang Y.-Y."/>
            <person name="Barron N."/>
            <person name="Manako K."/>
            <person name="Bowen J."/>
            <person name="Foster T."/>
            <person name="Erridge Z."/>
            <person name="Tiffin H."/>
            <person name="Waite C."/>
            <person name="Davies K."/>
            <person name="Grierson E."/>
            <person name="Laing W."/>
            <person name="Kirk R."/>
            <person name="Chen X."/>
            <person name="Wood M."/>
            <person name="Montefiori M."/>
            <person name="Brummell D."/>
            <person name="Schwinn K."/>
            <person name="Catanach A."/>
            <person name="Fullerton C."/>
            <person name="Li D."/>
            <person name="Meiyalaghan S."/>
            <person name="Nieuwenhuizen N."/>
            <person name="Read N."/>
            <person name="Prakash R."/>
            <person name="Hunter D."/>
            <person name="Zhang H."/>
            <person name="Mckenzie M."/>
            <person name="Knabel M."/>
            <person name="Harris A."/>
            <person name="Allan A."/>
            <person name="Chen A."/>
            <person name="Janssen B."/>
            <person name="Plunkett B."/>
            <person name="Dwamena C."/>
            <person name="Voogd C."/>
            <person name="Leif D."/>
            <person name="Lafferty D."/>
            <person name="Souleyre E."/>
            <person name="Varkonyi-Gasic E."/>
            <person name="Gambi F."/>
            <person name="Hanley J."/>
            <person name="Yao J.-L."/>
            <person name="Cheung J."/>
            <person name="David K."/>
            <person name="Warren B."/>
            <person name="Marsh K."/>
            <person name="Snowden K."/>
            <person name="Lin-Wang K."/>
            <person name="Brian L."/>
            <person name="Martinez-Sanchez M."/>
            <person name="Wang M."/>
            <person name="Ileperuma N."/>
            <person name="Macnee N."/>
            <person name="Campin R."/>
            <person name="Mcatee P."/>
            <person name="Drummond R."/>
            <person name="Espley R."/>
            <person name="Ireland H."/>
            <person name="Wu R."/>
            <person name="Atkinson R."/>
            <person name="Karunairetnam S."/>
            <person name="Bulley S."/>
            <person name="Chunkath S."/>
            <person name="Hanley Z."/>
            <person name="Storey R."/>
            <person name="Thrimawithana A."/>
            <person name="Thomson S."/>
            <person name="David C."/>
            <person name="Testolin R."/>
        </authorList>
    </citation>
    <scope>NUCLEOTIDE SEQUENCE [LARGE SCALE GENOMIC DNA]</scope>
    <source>
        <strain evidence="15">cv. Red5</strain>
        <tissue evidence="14">Young leaf</tissue>
    </source>
</reference>
<evidence type="ECO:0000256" key="8">
    <source>
        <dbReference type="ARBA" id="ARBA00023008"/>
    </source>
</evidence>
<proteinExistence type="predicted"/>
<comment type="subcellular location">
    <subcellularLocation>
        <location evidence="1">Membrane</location>
        <topology evidence="1">Single-pass type I membrane protein</topology>
    </subcellularLocation>
</comment>
<evidence type="ECO:0000256" key="2">
    <source>
        <dbReference type="ARBA" id="ARBA00022448"/>
    </source>
</evidence>
<dbReference type="PROSITE" id="PS51485">
    <property type="entry name" value="PHYTOCYANIN"/>
    <property type="match status" value="1"/>
</dbReference>
<evidence type="ECO:0000256" key="9">
    <source>
        <dbReference type="ARBA" id="ARBA00023136"/>
    </source>
</evidence>
<dbReference type="Gene3D" id="2.60.40.420">
    <property type="entry name" value="Cupredoxins - blue copper proteins"/>
    <property type="match status" value="1"/>
</dbReference>
<evidence type="ECO:0000256" key="6">
    <source>
        <dbReference type="ARBA" id="ARBA00022982"/>
    </source>
</evidence>
<evidence type="ECO:0000256" key="7">
    <source>
        <dbReference type="ARBA" id="ARBA00022989"/>
    </source>
</evidence>
<organism evidence="14 15">
    <name type="scientific">Actinidia chinensis var. chinensis</name>
    <name type="common">Chinese soft-hair kiwi</name>
    <dbReference type="NCBI Taxonomy" id="1590841"/>
    <lineage>
        <taxon>Eukaryota</taxon>
        <taxon>Viridiplantae</taxon>
        <taxon>Streptophyta</taxon>
        <taxon>Embryophyta</taxon>
        <taxon>Tracheophyta</taxon>
        <taxon>Spermatophyta</taxon>
        <taxon>Magnoliopsida</taxon>
        <taxon>eudicotyledons</taxon>
        <taxon>Gunneridae</taxon>
        <taxon>Pentapetalae</taxon>
        <taxon>asterids</taxon>
        <taxon>Ericales</taxon>
        <taxon>Actinidiaceae</taxon>
        <taxon>Actinidia</taxon>
    </lineage>
</organism>
<feature type="chain" id="PRO_5015353323" evidence="12">
    <location>
        <begin position="23"/>
        <end position="164"/>
    </location>
</feature>
<keyword evidence="7" id="KW-1133">Transmembrane helix</keyword>
<dbReference type="OrthoDB" id="687943at2759"/>
<keyword evidence="10" id="KW-1015">Disulfide bond</keyword>
<name>A0A2R6PI43_ACTCC</name>
<evidence type="ECO:0000259" key="13">
    <source>
        <dbReference type="PROSITE" id="PS51485"/>
    </source>
</evidence>
<evidence type="ECO:0000313" key="15">
    <source>
        <dbReference type="Proteomes" id="UP000241394"/>
    </source>
</evidence>
<keyword evidence="3" id="KW-0812">Transmembrane</keyword>
<dbReference type="InterPro" id="IPR039391">
    <property type="entry name" value="Phytocyanin-like"/>
</dbReference>
<keyword evidence="5 12" id="KW-0732">Signal</keyword>
<dbReference type="Gramene" id="PSR91538">
    <property type="protein sequence ID" value="PSR91538"/>
    <property type="gene ID" value="CEY00_Acc28883"/>
</dbReference>
<evidence type="ECO:0000256" key="3">
    <source>
        <dbReference type="ARBA" id="ARBA00022692"/>
    </source>
</evidence>
<dbReference type="Pfam" id="PF02298">
    <property type="entry name" value="Cu_bind_like"/>
    <property type="match status" value="1"/>
</dbReference>
<evidence type="ECO:0000256" key="10">
    <source>
        <dbReference type="ARBA" id="ARBA00023157"/>
    </source>
</evidence>
<evidence type="ECO:0000256" key="11">
    <source>
        <dbReference type="ARBA" id="ARBA00023180"/>
    </source>
</evidence>
<accession>A0A2R6PI43</accession>
<keyword evidence="11" id="KW-0325">Glycoprotein</keyword>
<feature type="signal peptide" evidence="12">
    <location>
        <begin position="1"/>
        <end position="22"/>
    </location>
</feature>
<evidence type="ECO:0000256" key="4">
    <source>
        <dbReference type="ARBA" id="ARBA00022723"/>
    </source>
</evidence>
<keyword evidence="9" id="KW-0472">Membrane</keyword>
<dbReference type="SUPFAM" id="SSF49503">
    <property type="entry name" value="Cupredoxins"/>
    <property type="match status" value="1"/>
</dbReference>
<keyword evidence="15" id="KW-1185">Reference proteome</keyword>
<evidence type="ECO:0000256" key="5">
    <source>
        <dbReference type="ARBA" id="ARBA00022729"/>
    </source>
</evidence>
<keyword evidence="2" id="KW-0813">Transport</keyword>
<dbReference type="InterPro" id="IPR003245">
    <property type="entry name" value="Phytocyanin_dom"/>
</dbReference>
<sequence>MASLPILIAIAVFAIAVPRALATEYVVGDDAGWLLDFDYQAWAKGKEFRVGDKLIFNYPQGAHNVFRVDGTAFQQCAPPATSEALTSGSDVITLATPGRKWYICGVGKHCASGNMKLAITVLPPLESPASAPSAISPSSATGITFSKHHALAVGVIGVLMMIMV</sequence>
<gene>
    <name evidence="14" type="ORF">CEY00_Acc28883</name>
</gene>
<reference evidence="15" key="2">
    <citation type="journal article" date="2018" name="BMC Genomics">
        <title>A manually annotated Actinidia chinensis var. chinensis (kiwifruit) genome highlights the challenges associated with draft genomes and gene prediction in plants.</title>
        <authorList>
            <person name="Pilkington S.M."/>
            <person name="Crowhurst R."/>
            <person name="Hilario E."/>
            <person name="Nardozza S."/>
            <person name="Fraser L."/>
            <person name="Peng Y."/>
            <person name="Gunaseelan K."/>
            <person name="Simpson R."/>
            <person name="Tahir J."/>
            <person name="Deroles S.C."/>
            <person name="Templeton K."/>
            <person name="Luo Z."/>
            <person name="Davy M."/>
            <person name="Cheng C."/>
            <person name="McNeilage M."/>
            <person name="Scaglione D."/>
            <person name="Liu Y."/>
            <person name="Zhang Q."/>
            <person name="Datson P."/>
            <person name="De Silva N."/>
            <person name="Gardiner S.E."/>
            <person name="Bassett H."/>
            <person name="Chagne D."/>
            <person name="McCallum J."/>
            <person name="Dzierzon H."/>
            <person name="Deng C."/>
            <person name="Wang Y.Y."/>
            <person name="Barron L."/>
            <person name="Manako K."/>
            <person name="Bowen J."/>
            <person name="Foster T.M."/>
            <person name="Erridge Z.A."/>
            <person name="Tiffin H."/>
            <person name="Waite C.N."/>
            <person name="Davies K.M."/>
            <person name="Grierson E.P."/>
            <person name="Laing W.A."/>
            <person name="Kirk R."/>
            <person name="Chen X."/>
            <person name="Wood M."/>
            <person name="Montefiori M."/>
            <person name="Brummell D.A."/>
            <person name="Schwinn K.E."/>
            <person name="Catanach A."/>
            <person name="Fullerton C."/>
            <person name="Li D."/>
            <person name="Meiyalaghan S."/>
            <person name="Nieuwenhuizen N."/>
            <person name="Read N."/>
            <person name="Prakash R."/>
            <person name="Hunter D."/>
            <person name="Zhang H."/>
            <person name="McKenzie M."/>
            <person name="Knabel M."/>
            <person name="Harris A."/>
            <person name="Allan A.C."/>
            <person name="Gleave A."/>
            <person name="Chen A."/>
            <person name="Janssen B.J."/>
            <person name="Plunkett B."/>
            <person name="Ampomah-Dwamena C."/>
            <person name="Voogd C."/>
            <person name="Leif D."/>
            <person name="Lafferty D."/>
            <person name="Souleyre E.J.F."/>
            <person name="Varkonyi-Gasic E."/>
            <person name="Gambi F."/>
            <person name="Hanley J."/>
            <person name="Yao J.L."/>
            <person name="Cheung J."/>
            <person name="David K.M."/>
            <person name="Warren B."/>
            <person name="Marsh K."/>
            <person name="Snowden K.C."/>
            <person name="Lin-Wang K."/>
            <person name="Brian L."/>
            <person name="Martinez-Sanchez M."/>
            <person name="Wang M."/>
            <person name="Ileperuma N."/>
            <person name="Macnee N."/>
            <person name="Campin R."/>
            <person name="McAtee P."/>
            <person name="Drummond R.S.M."/>
            <person name="Espley R.V."/>
            <person name="Ireland H.S."/>
            <person name="Wu R."/>
            <person name="Atkinson R.G."/>
            <person name="Karunairetnam S."/>
            <person name="Bulley S."/>
            <person name="Chunkath S."/>
            <person name="Hanley Z."/>
            <person name="Storey R."/>
            <person name="Thrimawithana A.H."/>
            <person name="Thomson S."/>
            <person name="David C."/>
            <person name="Testolin R."/>
            <person name="Huang H."/>
            <person name="Hellens R.P."/>
            <person name="Schaffer R.J."/>
        </authorList>
    </citation>
    <scope>NUCLEOTIDE SEQUENCE [LARGE SCALE GENOMIC DNA]</scope>
    <source>
        <strain evidence="15">cv. Red5</strain>
    </source>
</reference>
<dbReference type="PANTHER" id="PTHR33021:SF533">
    <property type="entry name" value="PHYTOCYANIN DOMAIN-CONTAINING PROTEIN"/>
    <property type="match status" value="1"/>
</dbReference>
<dbReference type="GO" id="GO:0009055">
    <property type="term" value="F:electron transfer activity"/>
    <property type="evidence" value="ECO:0007669"/>
    <property type="project" value="InterPro"/>
</dbReference>
<comment type="caution">
    <text evidence="14">The sequence shown here is derived from an EMBL/GenBank/DDBJ whole genome shotgun (WGS) entry which is preliminary data.</text>
</comment>
<keyword evidence="8" id="KW-0186">Copper</keyword>
<dbReference type="EMBL" id="NKQK01000025">
    <property type="protein sequence ID" value="PSR91538.1"/>
    <property type="molecule type" value="Genomic_DNA"/>
</dbReference>
<dbReference type="InParanoid" id="A0A2R6PI43"/>
<dbReference type="InterPro" id="IPR008972">
    <property type="entry name" value="Cupredoxin"/>
</dbReference>
<protein>
    <submittedName>
        <fullName evidence="14">Blue copper protein</fullName>
    </submittedName>
</protein>
<dbReference type="GO" id="GO:0046872">
    <property type="term" value="F:metal ion binding"/>
    <property type="evidence" value="ECO:0007669"/>
    <property type="project" value="UniProtKB-KW"/>
</dbReference>
<evidence type="ECO:0000256" key="1">
    <source>
        <dbReference type="ARBA" id="ARBA00004479"/>
    </source>
</evidence>
<evidence type="ECO:0000256" key="12">
    <source>
        <dbReference type="SAM" id="SignalP"/>
    </source>
</evidence>
<dbReference type="GO" id="GO:0009610">
    <property type="term" value="P:response to symbiotic fungus"/>
    <property type="evidence" value="ECO:0007669"/>
    <property type="project" value="UniProtKB-ARBA"/>
</dbReference>
<keyword evidence="4" id="KW-0479">Metal-binding</keyword>
<evidence type="ECO:0000313" key="14">
    <source>
        <dbReference type="EMBL" id="PSR91538.1"/>
    </source>
</evidence>
<feature type="domain" description="Phytocyanin" evidence="13">
    <location>
        <begin position="23"/>
        <end position="123"/>
    </location>
</feature>
<dbReference type="OMA" id="YICGVED"/>
<keyword evidence="6" id="KW-0249">Electron transport</keyword>
<dbReference type="GO" id="GO:0005886">
    <property type="term" value="C:plasma membrane"/>
    <property type="evidence" value="ECO:0007669"/>
    <property type="project" value="TreeGrafter"/>
</dbReference>
<dbReference type="FunFam" id="2.60.40.420:FF:000067">
    <property type="entry name" value="Cupredoxin superfamily protein"/>
    <property type="match status" value="1"/>
</dbReference>
<dbReference type="AlphaFoldDB" id="A0A2R6PI43"/>